<sequence>EYYEMKVSVYKKPPQFVYDASLMQFAAQPYNAASDPNPPTPPMDGPYVSSLMQFAAQPDGSGDFGEADSMSGPNVALLPHQ</sequence>
<gene>
    <name evidence="2" type="ORF">SP019_00230</name>
</gene>
<accession>S4TQG5</accession>
<evidence type="ECO:0000256" key="1">
    <source>
        <dbReference type="SAM" id="MobiDB-lite"/>
    </source>
</evidence>
<protein>
    <submittedName>
        <fullName evidence="2">Uncharacterized protein</fullName>
    </submittedName>
</protein>
<feature type="region of interest" description="Disordered" evidence="1">
    <location>
        <begin position="58"/>
        <end position="81"/>
    </location>
</feature>
<organism evidence="2">
    <name type="scientific">Salmonella phage FSL SP-019</name>
    <dbReference type="NCBI Taxonomy" id="1173753"/>
    <lineage>
        <taxon>Viruses</taxon>
        <taxon>Duplodnaviria</taxon>
        <taxon>Heunggongvirae</taxon>
        <taxon>Uroviricota</taxon>
        <taxon>Caudoviricetes</taxon>
        <taxon>Casjensviridae</taxon>
        <taxon>Chivirus</taxon>
    </lineage>
</organism>
<dbReference type="EMBL" id="KC139609">
    <property type="protein sequence ID" value="AGF89239.1"/>
    <property type="molecule type" value="Genomic_DNA"/>
</dbReference>
<proteinExistence type="predicted"/>
<evidence type="ECO:0000313" key="2">
    <source>
        <dbReference type="EMBL" id="AGF89239.1"/>
    </source>
</evidence>
<name>S4TQG5_9CAUD</name>
<reference evidence="2" key="1">
    <citation type="journal article" date="2013" name="BMC Genomics">
        <title>Genomic characterization provides new insight into Salmonella phage diversity.</title>
        <authorList>
            <person name="Moreno Switt A.I."/>
            <person name="Orsi R.H."/>
            <person name="den Bakker H.C."/>
            <person name="Vongkamjan K."/>
            <person name="Altier C."/>
            <person name="Wiedmann M."/>
        </authorList>
    </citation>
    <scope>NUCLEOTIDE SEQUENCE</scope>
</reference>
<feature type="non-terminal residue" evidence="2">
    <location>
        <position position="1"/>
    </location>
</feature>
<feature type="non-terminal residue" evidence="2">
    <location>
        <position position="81"/>
    </location>
</feature>